<dbReference type="PANTHER" id="PTHR33361">
    <property type="entry name" value="GLR0591 PROTEIN"/>
    <property type="match status" value="1"/>
</dbReference>
<keyword evidence="2" id="KW-1185">Reference proteome</keyword>
<dbReference type="PANTHER" id="PTHR33361:SF2">
    <property type="entry name" value="DUF885 DOMAIN-CONTAINING PROTEIN"/>
    <property type="match status" value="1"/>
</dbReference>
<name>A0A939DSD4_9ALTE</name>
<dbReference type="Proteomes" id="UP000664654">
    <property type="component" value="Unassembled WGS sequence"/>
</dbReference>
<evidence type="ECO:0000313" key="1">
    <source>
        <dbReference type="EMBL" id="MBN7827932.1"/>
    </source>
</evidence>
<reference evidence="1" key="1">
    <citation type="submission" date="2021-03" db="EMBL/GenBank/DDBJ databases">
        <title>novel species isolated from a fishpond in China.</title>
        <authorList>
            <person name="Lu H."/>
            <person name="Cai Z."/>
        </authorList>
    </citation>
    <scope>NUCLEOTIDE SEQUENCE</scope>
    <source>
        <strain evidence="1">JCM 30855</strain>
    </source>
</reference>
<proteinExistence type="predicted"/>
<accession>A0A939DSD4</accession>
<protein>
    <submittedName>
        <fullName evidence="1">DUF885 family protein</fullName>
    </submittedName>
</protein>
<dbReference type="AlphaFoldDB" id="A0A939DSD4"/>
<evidence type="ECO:0000313" key="2">
    <source>
        <dbReference type="Proteomes" id="UP000664654"/>
    </source>
</evidence>
<sequence length="61" mass="6932">GQATAYMVGKLKIMQLRQEAMDELGDKFDFRGFHDEVLKNGPLPLNLLEANVKTWVAKQKV</sequence>
<gene>
    <name evidence="1" type="ORF">J0A66_22120</name>
</gene>
<dbReference type="InterPro" id="IPR010281">
    <property type="entry name" value="DUF885"/>
</dbReference>
<organism evidence="1 2">
    <name type="scientific">Bowmanella dokdonensis</name>
    <dbReference type="NCBI Taxonomy" id="751969"/>
    <lineage>
        <taxon>Bacteria</taxon>
        <taxon>Pseudomonadati</taxon>
        <taxon>Pseudomonadota</taxon>
        <taxon>Gammaproteobacteria</taxon>
        <taxon>Alteromonadales</taxon>
        <taxon>Alteromonadaceae</taxon>
        <taxon>Bowmanella</taxon>
    </lineage>
</organism>
<comment type="caution">
    <text evidence="1">The sequence shown here is derived from an EMBL/GenBank/DDBJ whole genome shotgun (WGS) entry which is preliminary data.</text>
</comment>
<dbReference type="EMBL" id="JAFKCV010000179">
    <property type="protein sequence ID" value="MBN7827932.1"/>
    <property type="molecule type" value="Genomic_DNA"/>
</dbReference>
<dbReference type="Pfam" id="PF05960">
    <property type="entry name" value="DUF885"/>
    <property type="match status" value="1"/>
</dbReference>
<feature type="non-terminal residue" evidence="1">
    <location>
        <position position="1"/>
    </location>
</feature>
<dbReference type="RefSeq" id="WP_206575994.1">
    <property type="nucleotide sequence ID" value="NZ_JAFKCV010000179.1"/>
</dbReference>